<dbReference type="InterPro" id="IPR050463">
    <property type="entry name" value="Gfo/Idh/MocA_oxidrdct_glycsds"/>
</dbReference>
<dbReference type="PANTHER" id="PTHR43818:SF11">
    <property type="entry name" value="BCDNA.GH03377"/>
    <property type="match status" value="1"/>
</dbReference>
<proteinExistence type="predicted"/>
<dbReference type="Gene3D" id="3.30.360.10">
    <property type="entry name" value="Dihydrodipicolinate Reductase, domain 2"/>
    <property type="match status" value="1"/>
</dbReference>
<dbReference type="Gene3D" id="3.40.50.720">
    <property type="entry name" value="NAD(P)-binding Rossmann-like Domain"/>
    <property type="match status" value="1"/>
</dbReference>
<dbReference type="Proteomes" id="UP000199092">
    <property type="component" value="Chromosome I"/>
</dbReference>
<sequence length="377" mass="40064">MTSTRRPDAGSPAPVRFGLIGTGWRSEFFARLARQAPGAFAVTGVISRRPERAAEVARDWGVPTFGSEEELLAAEPELVIPCVPWGEMGPTTARLAGAGVRVLAETPPAADLDGLRSLWAAVGDTGLVQVAEQYLLMPQHAARLAVVREGVIGDVSSVQVSSTHLYHAVSMIRGFLGVGRGPVTVHAQSFTAPLANPLSPSGWSGSAEPEPLATTLATLDFGDGRMGLYDFTDNQWWNPLRARRIVVRGSRGEIVDERVTRLADPWTPVESSLVRRQAGLDLNLEGVDLQHVSFDGRVVWRNAFAGARFSEDDLAVADLLAATGAWARGEGPEPYPLAEACEDHQISLALGESIRTGASVTTSVEGWSDTAPGATAA</sequence>
<gene>
    <name evidence="3" type="ORF">SAMN04488543_3907</name>
</gene>
<dbReference type="GO" id="GO:0016491">
    <property type="term" value="F:oxidoreductase activity"/>
    <property type="evidence" value="ECO:0007669"/>
    <property type="project" value="UniProtKB-KW"/>
</dbReference>
<organism evidence="3 4">
    <name type="scientific">Friedmanniella luteola</name>
    <dbReference type="NCBI Taxonomy" id="546871"/>
    <lineage>
        <taxon>Bacteria</taxon>
        <taxon>Bacillati</taxon>
        <taxon>Actinomycetota</taxon>
        <taxon>Actinomycetes</taxon>
        <taxon>Propionibacteriales</taxon>
        <taxon>Nocardioidaceae</taxon>
        <taxon>Friedmanniella</taxon>
    </lineage>
</organism>
<dbReference type="RefSeq" id="WP_197677108.1">
    <property type="nucleotide sequence ID" value="NZ_LT629749.1"/>
</dbReference>
<name>A0A1H1ZP00_9ACTN</name>
<feature type="domain" description="Gfo/Idh/MocA-like oxidoreductase N-terminal" evidence="2">
    <location>
        <begin position="15"/>
        <end position="127"/>
    </location>
</feature>
<dbReference type="Pfam" id="PF01408">
    <property type="entry name" value="GFO_IDH_MocA"/>
    <property type="match status" value="1"/>
</dbReference>
<dbReference type="SUPFAM" id="SSF55347">
    <property type="entry name" value="Glyceraldehyde-3-phosphate dehydrogenase-like, C-terminal domain"/>
    <property type="match status" value="1"/>
</dbReference>
<dbReference type="InterPro" id="IPR000683">
    <property type="entry name" value="Gfo/Idh/MocA-like_OxRdtase_N"/>
</dbReference>
<evidence type="ECO:0000313" key="4">
    <source>
        <dbReference type="Proteomes" id="UP000199092"/>
    </source>
</evidence>
<dbReference type="AlphaFoldDB" id="A0A1H1ZP00"/>
<dbReference type="SUPFAM" id="SSF51735">
    <property type="entry name" value="NAD(P)-binding Rossmann-fold domains"/>
    <property type="match status" value="1"/>
</dbReference>
<protein>
    <submittedName>
        <fullName evidence="3">Predicted dehydrogenase</fullName>
    </submittedName>
</protein>
<keyword evidence="4" id="KW-1185">Reference proteome</keyword>
<keyword evidence="1" id="KW-0560">Oxidoreductase</keyword>
<dbReference type="PANTHER" id="PTHR43818">
    <property type="entry name" value="BCDNA.GH03377"/>
    <property type="match status" value="1"/>
</dbReference>
<evidence type="ECO:0000256" key="1">
    <source>
        <dbReference type="ARBA" id="ARBA00023002"/>
    </source>
</evidence>
<evidence type="ECO:0000313" key="3">
    <source>
        <dbReference type="EMBL" id="SDT35448.1"/>
    </source>
</evidence>
<evidence type="ECO:0000259" key="2">
    <source>
        <dbReference type="Pfam" id="PF01408"/>
    </source>
</evidence>
<reference evidence="3 4" key="1">
    <citation type="submission" date="2016-10" db="EMBL/GenBank/DDBJ databases">
        <authorList>
            <person name="de Groot N.N."/>
        </authorList>
    </citation>
    <scope>NUCLEOTIDE SEQUENCE [LARGE SCALE GENOMIC DNA]</scope>
    <source>
        <strain evidence="3 4">DSM 21741</strain>
    </source>
</reference>
<dbReference type="GO" id="GO:0000166">
    <property type="term" value="F:nucleotide binding"/>
    <property type="evidence" value="ECO:0007669"/>
    <property type="project" value="InterPro"/>
</dbReference>
<dbReference type="EMBL" id="LT629749">
    <property type="protein sequence ID" value="SDT35448.1"/>
    <property type="molecule type" value="Genomic_DNA"/>
</dbReference>
<dbReference type="InterPro" id="IPR036291">
    <property type="entry name" value="NAD(P)-bd_dom_sf"/>
</dbReference>
<dbReference type="STRING" id="546871.SAMN04488543_3907"/>
<accession>A0A1H1ZP00</accession>